<dbReference type="Pfam" id="PF13468">
    <property type="entry name" value="Glyoxalase_3"/>
    <property type="match status" value="1"/>
</dbReference>
<organism evidence="2 3">
    <name type="scientific">Herbaspirillum hiltneri N3</name>
    <dbReference type="NCBI Taxonomy" id="1262470"/>
    <lineage>
        <taxon>Bacteria</taxon>
        <taxon>Pseudomonadati</taxon>
        <taxon>Pseudomonadota</taxon>
        <taxon>Betaproteobacteria</taxon>
        <taxon>Burkholderiales</taxon>
        <taxon>Oxalobacteraceae</taxon>
        <taxon>Herbaspirillum</taxon>
    </lineage>
</organism>
<accession>A0ABM5UZC5</accession>
<dbReference type="Proteomes" id="UP000063429">
    <property type="component" value="Chromosome"/>
</dbReference>
<dbReference type="EMBL" id="CP011409">
    <property type="protein sequence ID" value="AKZ62460.1"/>
    <property type="molecule type" value="Genomic_DNA"/>
</dbReference>
<sequence length="217" mass="23055">MTTPTSHADHLVVTAPSLAEGIAYIEQTLGVSPQAGGEHVRLGTHNALLKLGHGFYLEVIAVNPAAPAPQRARWFGLDTMAAGSKPRLATWVVRTDDIEAATAAATISPGIVEEMSRGALQWRITIPADGKLVLDGVMPSLIQWNSSSHPTDNMADLGCSLVRLEGFHPQAEAIAAWLTQIGLQSHIDMHQPAPGQKPHMLALIQTPTGLHPLGMAE</sequence>
<dbReference type="InterPro" id="IPR029068">
    <property type="entry name" value="Glyas_Bleomycin-R_OHBP_Dase"/>
</dbReference>
<gene>
    <name evidence="2" type="ORF">F506_07030</name>
</gene>
<evidence type="ECO:0000313" key="2">
    <source>
        <dbReference type="EMBL" id="AKZ62460.1"/>
    </source>
</evidence>
<dbReference type="InterPro" id="IPR025870">
    <property type="entry name" value="Glyoxalase-like_dom"/>
</dbReference>
<keyword evidence="3" id="KW-1185">Reference proteome</keyword>
<feature type="domain" description="Glyoxalase-like" evidence="1">
    <location>
        <begin position="9"/>
        <end position="180"/>
    </location>
</feature>
<dbReference type="Gene3D" id="3.10.180.10">
    <property type="entry name" value="2,3-Dihydroxybiphenyl 1,2-Dioxygenase, domain 1"/>
    <property type="match status" value="1"/>
</dbReference>
<evidence type="ECO:0000259" key="1">
    <source>
        <dbReference type="Pfam" id="PF13468"/>
    </source>
</evidence>
<dbReference type="RefSeq" id="WP_053196090.1">
    <property type="nucleotide sequence ID" value="NZ_CP011409.1"/>
</dbReference>
<name>A0ABM5UZC5_9BURK</name>
<protein>
    <recommendedName>
        <fullName evidence="1">Glyoxalase-like domain-containing protein</fullName>
    </recommendedName>
</protein>
<proteinExistence type="predicted"/>
<evidence type="ECO:0000313" key="3">
    <source>
        <dbReference type="Proteomes" id="UP000063429"/>
    </source>
</evidence>
<reference evidence="3" key="1">
    <citation type="journal article" date="2015" name="Genome Announc.">
        <title>Complete Genome Sequence of Herbaspirillum hiltneri N3 (DSM 17495), Isolated from Surface-Sterilized Wheat Roots.</title>
        <authorList>
            <person name="Guizelini D."/>
            <person name="Saizaki P.M."/>
            <person name="Coimbra N.A."/>
            <person name="Weiss V.A."/>
            <person name="Faoro H."/>
            <person name="Sfeir M.Z."/>
            <person name="Baura V.A."/>
            <person name="Monteiro R.A."/>
            <person name="Chubatsu L.S."/>
            <person name="Souza E.M."/>
            <person name="Cruz L.M."/>
            <person name="Pedrosa F.O."/>
            <person name="Raittz R.T."/>
            <person name="Marchaukoski J.N."/>
            <person name="Steffens M.B."/>
        </authorList>
    </citation>
    <scope>NUCLEOTIDE SEQUENCE [LARGE SCALE GENOMIC DNA]</scope>
    <source>
        <strain evidence="3">N3</strain>
    </source>
</reference>